<gene>
    <name evidence="6" type="ORF">JVW63_01845</name>
</gene>
<evidence type="ECO:0000256" key="1">
    <source>
        <dbReference type="ARBA" id="ARBA00007074"/>
    </source>
</evidence>
<protein>
    <submittedName>
        <fullName evidence="6">C40 family peptidase</fullName>
    </submittedName>
</protein>
<sequence length="220" mass="22102">MTATAAVAAPSSDADAPAAKLTSLDVPQTPAVIGVDLPEDSTVELDAITVTSVEAPEPVVEEAVVEAPVEARVVTAEAPAEAATTTTVDAPTTEVATAPVEEAAPAPVVSGGNYSVVAIARSYVGAPYVFGGTTPAGWDCSGFTSYVFAQAGISLPRSSGAQLYAGTIVPASQAQPGDLVWWPGHVGIYTGNGMHIAARNPSAGTYEGPVYGSPTYIRVG</sequence>
<dbReference type="Gene3D" id="3.90.1720.10">
    <property type="entry name" value="endopeptidase domain like (from Nostoc punctiforme)"/>
    <property type="match status" value="1"/>
</dbReference>
<comment type="similarity">
    <text evidence="1">Belongs to the peptidase C40 family.</text>
</comment>
<keyword evidence="3" id="KW-0378">Hydrolase</keyword>
<accession>A0ABS2TCS7</accession>
<evidence type="ECO:0000256" key="2">
    <source>
        <dbReference type="ARBA" id="ARBA00022670"/>
    </source>
</evidence>
<feature type="domain" description="NlpC/P60" evidence="5">
    <location>
        <begin position="110"/>
        <end position="220"/>
    </location>
</feature>
<keyword evidence="4" id="KW-0788">Thiol protease</keyword>
<dbReference type="PANTHER" id="PTHR47053:SF1">
    <property type="entry name" value="MUREIN DD-ENDOPEPTIDASE MEPH-RELATED"/>
    <property type="match status" value="1"/>
</dbReference>
<dbReference type="InterPro" id="IPR000064">
    <property type="entry name" value="NLP_P60_dom"/>
</dbReference>
<reference evidence="7" key="1">
    <citation type="submission" date="2021-02" db="EMBL/GenBank/DDBJ databases">
        <title>Leucobacter sp. CX169.</title>
        <authorList>
            <person name="Cheng Y."/>
        </authorList>
    </citation>
    <scope>NUCLEOTIDE SEQUENCE [LARGE SCALE GENOMIC DNA]</scope>
    <source>
        <strain evidence="7">JY899</strain>
    </source>
</reference>
<dbReference type="InterPro" id="IPR038765">
    <property type="entry name" value="Papain-like_cys_pep_sf"/>
</dbReference>
<evidence type="ECO:0000256" key="3">
    <source>
        <dbReference type="ARBA" id="ARBA00022801"/>
    </source>
</evidence>
<evidence type="ECO:0000313" key="7">
    <source>
        <dbReference type="Proteomes" id="UP000705983"/>
    </source>
</evidence>
<dbReference type="Proteomes" id="UP000705983">
    <property type="component" value="Unassembled WGS sequence"/>
</dbReference>
<dbReference type="PROSITE" id="PS51935">
    <property type="entry name" value="NLPC_P60"/>
    <property type="match status" value="1"/>
</dbReference>
<dbReference type="InterPro" id="IPR051202">
    <property type="entry name" value="Peptidase_C40"/>
</dbReference>
<evidence type="ECO:0000256" key="4">
    <source>
        <dbReference type="ARBA" id="ARBA00022807"/>
    </source>
</evidence>
<organism evidence="6 7">
    <name type="scientific">Flaviflexus equikiangi</name>
    <dbReference type="NCBI Taxonomy" id="2758573"/>
    <lineage>
        <taxon>Bacteria</taxon>
        <taxon>Bacillati</taxon>
        <taxon>Actinomycetota</taxon>
        <taxon>Actinomycetes</taxon>
        <taxon>Actinomycetales</taxon>
        <taxon>Actinomycetaceae</taxon>
        <taxon>Flaviflexus</taxon>
    </lineage>
</organism>
<proteinExistence type="inferred from homology"/>
<keyword evidence="7" id="KW-1185">Reference proteome</keyword>
<dbReference type="PANTHER" id="PTHR47053">
    <property type="entry name" value="MUREIN DD-ENDOPEPTIDASE MEPH-RELATED"/>
    <property type="match status" value="1"/>
</dbReference>
<evidence type="ECO:0000313" key="6">
    <source>
        <dbReference type="EMBL" id="MBM9432454.1"/>
    </source>
</evidence>
<name>A0ABS2TCS7_9ACTO</name>
<evidence type="ECO:0000259" key="5">
    <source>
        <dbReference type="PROSITE" id="PS51935"/>
    </source>
</evidence>
<dbReference type="Pfam" id="PF00877">
    <property type="entry name" value="NLPC_P60"/>
    <property type="match status" value="1"/>
</dbReference>
<keyword evidence="2" id="KW-0645">Protease</keyword>
<dbReference type="EMBL" id="JAFFJS010000001">
    <property type="protein sequence ID" value="MBM9432454.1"/>
    <property type="molecule type" value="Genomic_DNA"/>
</dbReference>
<dbReference type="SUPFAM" id="SSF54001">
    <property type="entry name" value="Cysteine proteinases"/>
    <property type="match status" value="1"/>
</dbReference>
<comment type="caution">
    <text evidence="6">The sequence shown here is derived from an EMBL/GenBank/DDBJ whole genome shotgun (WGS) entry which is preliminary data.</text>
</comment>